<sequence>MRLEMSQYLIGCKAAAEISHLNSVYGIVTNYMQLNFLHSLDEKIGLDECAVSSVIDSDTLVSPVPYTMSHIWTPINNQQSIVIYKSELPTNNRTNGPTNQCQITCTSDSLLDMT</sequence>
<dbReference type="EMBL" id="DS022306">
    <property type="protein sequence ID" value="OAJ41503.1"/>
    <property type="molecule type" value="Genomic_DNA"/>
</dbReference>
<reference evidence="1 2" key="1">
    <citation type="submission" date="2006-10" db="EMBL/GenBank/DDBJ databases">
        <title>The Genome Sequence of Batrachochytrium dendrobatidis JEL423.</title>
        <authorList>
            <consortium name="The Broad Institute Genome Sequencing Platform"/>
            <person name="Birren B."/>
            <person name="Lander E."/>
            <person name="Galagan J."/>
            <person name="Cuomo C."/>
            <person name="Devon K."/>
            <person name="Jaffe D."/>
            <person name="Butler J."/>
            <person name="Alvarez P."/>
            <person name="Gnerre S."/>
            <person name="Grabherr M."/>
            <person name="Kleber M."/>
            <person name="Mauceli E."/>
            <person name="Brockman W."/>
            <person name="Young S."/>
            <person name="LaButti K."/>
            <person name="Sykes S."/>
            <person name="DeCaprio D."/>
            <person name="Crawford M."/>
            <person name="Koehrsen M."/>
            <person name="Engels R."/>
            <person name="Montgomery P."/>
            <person name="Pearson M."/>
            <person name="Howarth C."/>
            <person name="Larson L."/>
            <person name="White J."/>
            <person name="O'Leary S."/>
            <person name="Kodira C."/>
            <person name="Zeng Q."/>
            <person name="Yandava C."/>
            <person name="Alvarado L."/>
            <person name="Longcore J."/>
            <person name="James T."/>
        </authorList>
    </citation>
    <scope>NUCLEOTIDE SEQUENCE [LARGE SCALE GENOMIC DNA]</scope>
    <source>
        <strain evidence="1 2">JEL423</strain>
    </source>
</reference>
<evidence type="ECO:0000313" key="1">
    <source>
        <dbReference type="EMBL" id="OAJ41503.1"/>
    </source>
</evidence>
<proteinExistence type="predicted"/>
<reference evidence="1 2" key="2">
    <citation type="submission" date="2016-05" db="EMBL/GenBank/DDBJ databases">
        <title>Lineage-specific infection strategies underlie the spectrum of fungal disease in amphibians.</title>
        <authorList>
            <person name="Cuomo C.A."/>
            <person name="Farrer R.A."/>
            <person name="James T."/>
            <person name="Longcore J."/>
            <person name="Birren B."/>
        </authorList>
    </citation>
    <scope>NUCLEOTIDE SEQUENCE [LARGE SCALE GENOMIC DNA]</scope>
    <source>
        <strain evidence="1 2">JEL423</strain>
    </source>
</reference>
<name>A0A177WN30_BATDL</name>
<accession>A0A177WN30</accession>
<organism evidence="1 2">
    <name type="scientific">Batrachochytrium dendrobatidis (strain JEL423)</name>
    <dbReference type="NCBI Taxonomy" id="403673"/>
    <lineage>
        <taxon>Eukaryota</taxon>
        <taxon>Fungi</taxon>
        <taxon>Fungi incertae sedis</taxon>
        <taxon>Chytridiomycota</taxon>
        <taxon>Chytridiomycota incertae sedis</taxon>
        <taxon>Chytridiomycetes</taxon>
        <taxon>Rhizophydiales</taxon>
        <taxon>Rhizophydiales incertae sedis</taxon>
        <taxon>Batrachochytrium</taxon>
    </lineage>
</organism>
<evidence type="ECO:0000313" key="2">
    <source>
        <dbReference type="Proteomes" id="UP000077115"/>
    </source>
</evidence>
<dbReference type="Proteomes" id="UP000077115">
    <property type="component" value="Unassembled WGS sequence"/>
</dbReference>
<dbReference type="VEuPathDB" id="FungiDB:BDEG_25086"/>
<protein>
    <submittedName>
        <fullName evidence="1">Uncharacterized protein</fullName>
    </submittedName>
</protein>
<gene>
    <name evidence="1" type="ORF">BDEG_25086</name>
</gene>
<dbReference type="AlphaFoldDB" id="A0A177WN30"/>